<keyword evidence="2" id="KW-1185">Reference proteome</keyword>
<accession>A0ABN7NFK8</accession>
<dbReference type="InterPro" id="IPR038128">
    <property type="entry name" value="Gamma_PGA_hydro_sf"/>
</dbReference>
<evidence type="ECO:0008006" key="3">
    <source>
        <dbReference type="Google" id="ProtNLM"/>
    </source>
</evidence>
<evidence type="ECO:0000313" key="2">
    <source>
        <dbReference type="Proteomes" id="UP000673821"/>
    </source>
</evidence>
<sequence length="205" mass="22221">MSNPADSYMNFRDLAEVQVEDVDYRVHVCPNEASSIAVIAPHGGGIEQYTSDIARAIAGADFNLYLFEGIRIVGNYSALHLTSHKFDEPRCLDLLSNCDHVVAIHGCRGEKQQALVGGLDGPLKASVARAIAELGVDTRLQGHKFPAIEPKNICNRGRRGVGVQIEMTMALRHQGPCHEISAAIRSALMAAPKNLPRGRLNDSGR</sequence>
<dbReference type="Pfam" id="PF05908">
    <property type="entry name" value="Gamma_PGA_hydro"/>
    <property type="match status" value="1"/>
</dbReference>
<dbReference type="Gene3D" id="3.40.630.100">
    <property type="entry name" value="Poly-gamma-glutamate hydrolase, zinc-binding motif"/>
    <property type="match status" value="1"/>
</dbReference>
<comment type="caution">
    <text evidence="1">The sequence shown here is derived from an EMBL/GenBank/DDBJ whole genome shotgun (WGS) entry which is preliminary data.</text>
</comment>
<protein>
    <recommendedName>
        <fullName evidence="3">Replication protein</fullName>
    </recommendedName>
</protein>
<name>A0ABN7NFK8_9BURK</name>
<gene>
    <name evidence="1" type="ORF">R69776_08138</name>
</gene>
<proteinExistence type="predicted"/>
<dbReference type="EMBL" id="CAJNBH010000064">
    <property type="protein sequence ID" value="CAE6863594.1"/>
    <property type="molecule type" value="Genomic_DNA"/>
</dbReference>
<organism evidence="1 2">
    <name type="scientific">Paraburkholderia nemoris</name>
    <dbReference type="NCBI Taxonomy" id="2793076"/>
    <lineage>
        <taxon>Bacteria</taxon>
        <taxon>Pseudomonadati</taxon>
        <taxon>Pseudomonadota</taxon>
        <taxon>Betaproteobacteria</taxon>
        <taxon>Burkholderiales</taxon>
        <taxon>Burkholderiaceae</taxon>
        <taxon>Paraburkholderia</taxon>
    </lineage>
</organism>
<reference evidence="1 2" key="1">
    <citation type="submission" date="2021-02" db="EMBL/GenBank/DDBJ databases">
        <authorList>
            <person name="Vanwijnsberghe S."/>
        </authorList>
    </citation>
    <scope>NUCLEOTIDE SEQUENCE [LARGE SCALE GENOMIC DNA]</scope>
    <source>
        <strain evidence="1 2">R-69776</strain>
    </source>
</reference>
<evidence type="ECO:0000313" key="1">
    <source>
        <dbReference type="EMBL" id="CAE6863594.1"/>
    </source>
</evidence>
<dbReference type="InterPro" id="IPR008585">
    <property type="entry name" value="Gamma_PGA_hydro"/>
</dbReference>
<dbReference type="Proteomes" id="UP000673821">
    <property type="component" value="Unassembled WGS sequence"/>
</dbReference>